<proteinExistence type="predicted"/>
<dbReference type="Pfam" id="PF09925">
    <property type="entry name" value="DUF2157"/>
    <property type="match status" value="1"/>
</dbReference>
<feature type="transmembrane region" description="Helical" evidence="1">
    <location>
        <begin position="205"/>
        <end position="222"/>
    </location>
</feature>
<feature type="domain" description="DUF2157" evidence="2">
    <location>
        <begin position="10"/>
        <end position="150"/>
    </location>
</feature>
<evidence type="ECO:0000256" key="1">
    <source>
        <dbReference type="SAM" id="Phobius"/>
    </source>
</evidence>
<keyword evidence="1" id="KW-0812">Transmembrane</keyword>
<evidence type="ECO:0000313" key="4">
    <source>
        <dbReference type="Proteomes" id="UP000649799"/>
    </source>
</evidence>
<organism evidence="3 4">
    <name type="scientific">Cyclobacterium plantarum</name>
    <dbReference type="NCBI Taxonomy" id="2716263"/>
    <lineage>
        <taxon>Bacteria</taxon>
        <taxon>Pseudomonadati</taxon>
        <taxon>Bacteroidota</taxon>
        <taxon>Cytophagia</taxon>
        <taxon>Cytophagales</taxon>
        <taxon>Cyclobacteriaceae</taxon>
        <taxon>Cyclobacterium</taxon>
    </lineage>
</organism>
<feature type="transmembrane region" description="Helical" evidence="1">
    <location>
        <begin position="153"/>
        <end position="171"/>
    </location>
</feature>
<feature type="transmembrane region" description="Helical" evidence="1">
    <location>
        <begin position="103"/>
        <end position="122"/>
    </location>
</feature>
<evidence type="ECO:0000259" key="2">
    <source>
        <dbReference type="Pfam" id="PF09925"/>
    </source>
</evidence>
<dbReference type="Proteomes" id="UP000649799">
    <property type="component" value="Unassembled WGS sequence"/>
</dbReference>
<feature type="transmembrane region" description="Helical" evidence="1">
    <location>
        <begin position="72"/>
        <end position="91"/>
    </location>
</feature>
<keyword evidence="1" id="KW-1133">Transmembrane helix</keyword>
<feature type="transmembrane region" description="Helical" evidence="1">
    <location>
        <begin position="39"/>
        <end position="60"/>
    </location>
</feature>
<feature type="transmembrane region" description="Helical" evidence="1">
    <location>
        <begin position="228"/>
        <end position="249"/>
    </location>
</feature>
<dbReference type="EMBL" id="JAANYN010000004">
    <property type="protein sequence ID" value="NHE57224.1"/>
    <property type="molecule type" value="Genomic_DNA"/>
</dbReference>
<feature type="transmembrane region" description="Helical" evidence="1">
    <location>
        <begin position="399"/>
        <end position="420"/>
    </location>
</feature>
<feature type="transmembrane region" description="Helical" evidence="1">
    <location>
        <begin position="329"/>
        <end position="362"/>
    </location>
</feature>
<keyword evidence="1" id="KW-0472">Membrane</keyword>
<keyword evidence="4" id="KW-1185">Reference proteome</keyword>
<accession>A0ABX0H5U4</accession>
<feature type="transmembrane region" description="Helical" evidence="1">
    <location>
        <begin position="128"/>
        <end position="146"/>
    </location>
</feature>
<evidence type="ECO:0000313" key="3">
    <source>
        <dbReference type="EMBL" id="NHE57224.1"/>
    </source>
</evidence>
<name>A0ABX0H5U4_9BACT</name>
<feature type="transmembrane region" description="Helical" evidence="1">
    <location>
        <begin position="261"/>
        <end position="279"/>
    </location>
</feature>
<sequence length="427" mass="47509">MNLVKDIPELINAGVISPETAGKIRDYYGEKGGQSTNRLFVVFGILGAILVGLGIILLLAHNWDEFSRTAKTCWAFLPLLIGQVLCGFVLIKKPESVAWRESGTAFLFFAVGASISLVSQIYHMPGDLGLFLLTWMLLCLPLIYVMKSSIASLLYLIGITCYAAETSYWTYPATESYSYWILLLTILPHYNLLSKTNPESNFMVFHNWIIPLSVVIALGTVAGQTDELMVPAYFSLFGLIYLIGELDFFTRQRPANNGYKVLGLVGTIVMLLTFSFDWFWEHLRKEDFPWNEVFTSPEFLAAFLLTLSGIGLLVINLKNSSLTDIKPIGVVFLLFIVIFIIGLSSSLSVVLVNILVFAIGMLTIRDGARRNNLGILNLGLLIIAALVVCRFFDTNLSFIIRGGLFVSVGIGFMATNYWMLKKRNPNG</sequence>
<gene>
    <name evidence="3" type="ORF">G9Q97_10420</name>
</gene>
<comment type="caution">
    <text evidence="3">The sequence shown here is derived from an EMBL/GenBank/DDBJ whole genome shotgun (WGS) entry which is preliminary data.</text>
</comment>
<feature type="transmembrane region" description="Helical" evidence="1">
    <location>
        <begin position="374"/>
        <end position="392"/>
    </location>
</feature>
<dbReference type="RefSeq" id="WP_166146578.1">
    <property type="nucleotide sequence ID" value="NZ_JAANYN010000004.1"/>
</dbReference>
<protein>
    <submittedName>
        <fullName evidence="3">DUF2157 domain-containing protein</fullName>
    </submittedName>
</protein>
<dbReference type="InterPro" id="IPR018677">
    <property type="entry name" value="DUF2157"/>
</dbReference>
<feature type="transmembrane region" description="Helical" evidence="1">
    <location>
        <begin position="177"/>
        <end position="193"/>
    </location>
</feature>
<reference evidence="3 4" key="1">
    <citation type="submission" date="2020-03" db="EMBL/GenBank/DDBJ databases">
        <title>Cyclobacterium plantarum sp. nov., a marine bacterium isolated from a coastal-marine wetland.</title>
        <authorList>
            <person name="Sanchez-Porro C."/>
            <person name="Ventosa A."/>
            <person name="Amoozegar M."/>
        </authorList>
    </citation>
    <scope>NUCLEOTIDE SEQUENCE [LARGE SCALE GENOMIC DNA]</scope>
    <source>
        <strain evidence="3 4">GBPx2</strain>
    </source>
</reference>
<feature type="transmembrane region" description="Helical" evidence="1">
    <location>
        <begin position="299"/>
        <end position="317"/>
    </location>
</feature>